<dbReference type="Proteomes" id="UP000466848">
    <property type="component" value="Chromosome"/>
</dbReference>
<organism evidence="1 2">
    <name type="scientific">Aminipila butyrica</name>
    <dbReference type="NCBI Taxonomy" id="433296"/>
    <lineage>
        <taxon>Bacteria</taxon>
        <taxon>Bacillati</taxon>
        <taxon>Bacillota</taxon>
        <taxon>Clostridia</taxon>
        <taxon>Peptostreptococcales</taxon>
        <taxon>Anaerovoracaceae</taxon>
        <taxon>Aminipila</taxon>
    </lineage>
</organism>
<name>A0A858BUZ1_9FIRM</name>
<dbReference type="KEGG" id="abut:Ami103574_07640"/>
<dbReference type="RefSeq" id="WP_163066249.1">
    <property type="nucleotide sequence ID" value="NZ_CP048649.1"/>
</dbReference>
<proteinExistence type="predicted"/>
<reference evidence="1 2" key="1">
    <citation type="submission" date="2020-02" db="EMBL/GenBank/DDBJ databases">
        <authorList>
            <person name="Kim Y.B."/>
            <person name="Roh S.W."/>
        </authorList>
    </citation>
    <scope>NUCLEOTIDE SEQUENCE [LARGE SCALE GENOMIC DNA]</scope>
    <source>
        <strain evidence="1 2">DSM 103574</strain>
    </source>
</reference>
<gene>
    <name evidence="1" type="ORF">Ami103574_07640</name>
</gene>
<dbReference type="AlphaFoldDB" id="A0A858BUZ1"/>
<accession>A0A858BUZ1</accession>
<dbReference type="InterPro" id="IPR045751">
    <property type="entry name" value="DUF6179"/>
</dbReference>
<sequence>MQYEMAELIPLVRALTEKYTGKASTSVTYETAQQLMGAILYCLEQAGEESTGELMLLERLTAEEAYKEGVKAVLEKTRAAQGLYVRLMESFDGYGQPAYEETLRKTIPTFFMWYDVRFYPQQEVFLPYPVALQQTESRGIHQVYDYLRCIEAEQEFLQCLPPDYVQEVLWAYSGDYREEVVNIAGIVLKKILLHLLLGIPLDPIRRSEEAERKLAELVRSMSSNHLQENLQELLNRFLIRQCQGHESLGNYLRNYVTELTAELIQGAENGWLDQMV</sequence>
<protein>
    <submittedName>
        <fullName evidence="1">Uncharacterized protein</fullName>
    </submittedName>
</protein>
<dbReference type="EMBL" id="CP048649">
    <property type="protein sequence ID" value="QIB69202.1"/>
    <property type="molecule type" value="Genomic_DNA"/>
</dbReference>
<evidence type="ECO:0000313" key="1">
    <source>
        <dbReference type="EMBL" id="QIB69202.1"/>
    </source>
</evidence>
<evidence type="ECO:0000313" key="2">
    <source>
        <dbReference type="Proteomes" id="UP000466848"/>
    </source>
</evidence>
<keyword evidence="2" id="KW-1185">Reference proteome</keyword>
<dbReference type="Pfam" id="PF19677">
    <property type="entry name" value="DUF6179"/>
    <property type="match status" value="1"/>
</dbReference>